<feature type="region of interest" description="Disordered" evidence="1">
    <location>
        <begin position="1"/>
        <end position="20"/>
    </location>
</feature>
<protein>
    <submittedName>
        <fullName evidence="2">Uncharacterized protein</fullName>
    </submittedName>
</protein>
<dbReference type="AlphaFoldDB" id="A0A0G4L822"/>
<dbReference type="Proteomes" id="UP000045706">
    <property type="component" value="Unassembled WGS sequence"/>
</dbReference>
<sequence>MSPPGIKEGSELSDTDEEGPRKRIKLFASANEVEDGGCQRPRRIEGLHQLDNFELLGLRNIVVECSTALGGSLHPDPEVVEHLLDSIFNEGWASWKPVGEPPSRGIDEMQLCDMIGSDPERAFDHRYLIPVGETPAKHKGRGYRVSTSTLLRARERFLLDRALYLNVQQVRYEGREYVRKLAAGTATRHNWIPRFGGFRDLAYIERHFIPDETPNMIDETGSVCSVYTGLDVGLNVLKFRSEFFEAFPKWNLSQESSFSAQS</sequence>
<organism evidence="2 3">
    <name type="scientific">Verticillium longisporum</name>
    <name type="common">Verticillium dahliae var. longisporum</name>
    <dbReference type="NCBI Taxonomy" id="100787"/>
    <lineage>
        <taxon>Eukaryota</taxon>
        <taxon>Fungi</taxon>
        <taxon>Dikarya</taxon>
        <taxon>Ascomycota</taxon>
        <taxon>Pezizomycotina</taxon>
        <taxon>Sordariomycetes</taxon>
        <taxon>Hypocreomycetidae</taxon>
        <taxon>Glomerellales</taxon>
        <taxon>Plectosphaerellaceae</taxon>
        <taxon>Verticillium</taxon>
    </lineage>
</organism>
<reference evidence="3" key="1">
    <citation type="submission" date="2015-05" db="EMBL/GenBank/DDBJ databases">
        <authorList>
            <person name="Fogelqvist Johan"/>
        </authorList>
    </citation>
    <scope>NUCLEOTIDE SEQUENCE [LARGE SCALE GENOMIC DNA]</scope>
</reference>
<gene>
    <name evidence="2" type="ORF">BN1723_011511</name>
</gene>
<proteinExistence type="predicted"/>
<evidence type="ECO:0000313" key="3">
    <source>
        <dbReference type="Proteomes" id="UP000045706"/>
    </source>
</evidence>
<accession>A0A0G4L822</accession>
<dbReference type="EMBL" id="CVQI01008668">
    <property type="protein sequence ID" value="CRK18121.1"/>
    <property type="molecule type" value="Genomic_DNA"/>
</dbReference>
<evidence type="ECO:0000256" key="1">
    <source>
        <dbReference type="SAM" id="MobiDB-lite"/>
    </source>
</evidence>
<evidence type="ECO:0000313" key="2">
    <source>
        <dbReference type="EMBL" id="CRK18121.1"/>
    </source>
</evidence>
<name>A0A0G4L822_VERLO</name>